<name>A0A3N5YFK2_9ALTE</name>
<evidence type="ECO:0000313" key="8">
    <source>
        <dbReference type="Proteomes" id="UP000275281"/>
    </source>
</evidence>
<dbReference type="GO" id="GO:0071596">
    <property type="term" value="P:ubiquitin-dependent protein catabolic process via the N-end rule pathway"/>
    <property type="evidence" value="ECO:0007669"/>
    <property type="project" value="InterPro"/>
</dbReference>
<sequence length="232" mass="27640">MKFALTQPYQCNYLPDEKEQLLVLMPPDNGMQSTHYEWLITSGFRRSGDQVYRPHCDSCQACRSVRVLVDQFTPSRSQKRLLKKMENWQTRFITELTDEHFELYRRYIELRHYGGAMYPPSKSQFEQFVNCYWHPPRFLEARIDKKLIALAVTDCFGDAFSALYTFFEPDLSDQSLGTSMILLQIQKAKAEGKRYLYLGYQVEGCQKMEYKDKFLPQEQFEQGKWRLIEKKR</sequence>
<keyword evidence="3 4" id="KW-0012">Acyltransferase</keyword>
<dbReference type="AlphaFoldDB" id="A0A3N5YFK2"/>
<comment type="catalytic activity">
    <reaction evidence="4">
        <text>N-terminal L-glutamyl-[protein] + L-leucyl-tRNA(Leu) = N-terminal L-leucyl-L-glutamyl-[protein] + tRNA(Leu) + H(+)</text>
        <dbReference type="Rhea" id="RHEA:50412"/>
        <dbReference type="Rhea" id="RHEA-COMP:9613"/>
        <dbReference type="Rhea" id="RHEA-COMP:9622"/>
        <dbReference type="Rhea" id="RHEA-COMP:12664"/>
        <dbReference type="Rhea" id="RHEA-COMP:12668"/>
        <dbReference type="ChEBI" id="CHEBI:15378"/>
        <dbReference type="ChEBI" id="CHEBI:64721"/>
        <dbReference type="ChEBI" id="CHEBI:78442"/>
        <dbReference type="ChEBI" id="CHEBI:78494"/>
        <dbReference type="ChEBI" id="CHEBI:133041"/>
        <dbReference type="EC" id="2.3.2.29"/>
    </reaction>
</comment>
<dbReference type="PIRSF" id="PIRSF037208">
    <property type="entry name" value="ATE_pro_prd"/>
    <property type="match status" value="1"/>
</dbReference>
<keyword evidence="8" id="KW-1185">Reference proteome</keyword>
<evidence type="ECO:0000256" key="4">
    <source>
        <dbReference type="HAMAP-Rule" id="MF_00689"/>
    </source>
</evidence>
<dbReference type="Pfam" id="PF04376">
    <property type="entry name" value="ATE_N"/>
    <property type="match status" value="1"/>
</dbReference>
<dbReference type="OrthoDB" id="9782022at2"/>
<dbReference type="PANTHER" id="PTHR21367">
    <property type="entry name" value="ARGININE-TRNA-PROTEIN TRANSFERASE 1"/>
    <property type="match status" value="1"/>
</dbReference>
<reference evidence="7 8" key="1">
    <citation type="submission" date="2018-11" db="EMBL/GenBank/DDBJ databases">
        <authorList>
            <person name="Ye M.-Q."/>
            <person name="Du Z.-J."/>
        </authorList>
    </citation>
    <scope>NUCLEOTIDE SEQUENCE [LARGE SCALE GENOMIC DNA]</scope>
    <source>
        <strain evidence="7 8">U0105</strain>
    </source>
</reference>
<dbReference type="Gene3D" id="3.40.630.30">
    <property type="match status" value="1"/>
</dbReference>
<comment type="caution">
    <text evidence="7">The sequence shown here is derived from an EMBL/GenBank/DDBJ whole genome shotgun (WGS) entry which is preliminary data.</text>
</comment>
<dbReference type="EMBL" id="RPOK01000001">
    <property type="protein sequence ID" value="RPJ68855.1"/>
    <property type="molecule type" value="Genomic_DNA"/>
</dbReference>
<comment type="similarity">
    <text evidence="4">Belongs to the R-transferase family. Bpt subfamily.</text>
</comment>
<evidence type="ECO:0000313" key="7">
    <source>
        <dbReference type="EMBL" id="RPJ68855.1"/>
    </source>
</evidence>
<dbReference type="NCBIfam" id="NF002345">
    <property type="entry name" value="PRK01305.2-2"/>
    <property type="match status" value="1"/>
</dbReference>
<feature type="domain" description="N-end rule aminoacyl transferase C-terminal" evidence="6">
    <location>
        <begin position="99"/>
        <end position="219"/>
    </location>
</feature>
<evidence type="ECO:0000256" key="3">
    <source>
        <dbReference type="ARBA" id="ARBA00023315"/>
    </source>
</evidence>
<evidence type="ECO:0000256" key="2">
    <source>
        <dbReference type="ARBA" id="ARBA00022679"/>
    </source>
</evidence>
<evidence type="ECO:0000259" key="6">
    <source>
        <dbReference type="Pfam" id="PF04377"/>
    </source>
</evidence>
<dbReference type="GO" id="GO:0008914">
    <property type="term" value="F:leucyl-tRNA--protein transferase activity"/>
    <property type="evidence" value="ECO:0007669"/>
    <property type="project" value="UniProtKB-UniRule"/>
</dbReference>
<dbReference type="GO" id="GO:0004057">
    <property type="term" value="F:arginyl-tRNA--protein transferase activity"/>
    <property type="evidence" value="ECO:0007669"/>
    <property type="project" value="InterPro"/>
</dbReference>
<evidence type="ECO:0000256" key="1">
    <source>
        <dbReference type="ARBA" id="ARBA00022490"/>
    </source>
</evidence>
<dbReference type="HAMAP" id="MF_00689">
    <property type="entry name" value="Bpt"/>
    <property type="match status" value="1"/>
</dbReference>
<dbReference type="NCBIfam" id="NF002342">
    <property type="entry name" value="PRK01305.1-3"/>
    <property type="match status" value="1"/>
</dbReference>
<accession>A0A3N5YFK2</accession>
<dbReference type="InterPro" id="IPR017138">
    <property type="entry name" value="Asp_Glu_LeuTrfase"/>
</dbReference>
<keyword evidence="1 4" id="KW-0963">Cytoplasm</keyword>
<dbReference type="Proteomes" id="UP000275281">
    <property type="component" value="Unassembled WGS sequence"/>
</dbReference>
<comment type="catalytic activity">
    <reaction evidence="4">
        <text>N-terminal L-aspartyl-[protein] + L-leucyl-tRNA(Leu) = N-terminal L-leucyl-L-aspartyl-[protein] + tRNA(Leu) + H(+)</text>
        <dbReference type="Rhea" id="RHEA:50420"/>
        <dbReference type="Rhea" id="RHEA-COMP:9613"/>
        <dbReference type="Rhea" id="RHEA-COMP:9622"/>
        <dbReference type="Rhea" id="RHEA-COMP:12669"/>
        <dbReference type="Rhea" id="RHEA-COMP:12674"/>
        <dbReference type="ChEBI" id="CHEBI:15378"/>
        <dbReference type="ChEBI" id="CHEBI:64720"/>
        <dbReference type="ChEBI" id="CHEBI:78442"/>
        <dbReference type="ChEBI" id="CHEBI:78494"/>
        <dbReference type="ChEBI" id="CHEBI:133042"/>
        <dbReference type="EC" id="2.3.2.29"/>
    </reaction>
</comment>
<dbReference type="NCBIfam" id="NF002346">
    <property type="entry name" value="PRK01305.2-3"/>
    <property type="match status" value="1"/>
</dbReference>
<keyword evidence="2 4" id="KW-0808">Transferase</keyword>
<gene>
    <name evidence="4" type="primary">bpt</name>
    <name evidence="7" type="ORF">DRW07_04925</name>
</gene>
<proteinExistence type="inferred from homology"/>
<dbReference type="InterPro" id="IPR007472">
    <property type="entry name" value="N-end_Aminoacyl_Trfase_C"/>
</dbReference>
<comment type="subcellular location">
    <subcellularLocation>
        <location evidence="4">Cytoplasm</location>
    </subcellularLocation>
</comment>
<dbReference type="GO" id="GO:0005737">
    <property type="term" value="C:cytoplasm"/>
    <property type="evidence" value="ECO:0007669"/>
    <property type="project" value="UniProtKB-SubCell"/>
</dbReference>
<dbReference type="InterPro" id="IPR030700">
    <property type="entry name" value="N-end_Aminoacyl_Trfase"/>
</dbReference>
<dbReference type="Pfam" id="PF04377">
    <property type="entry name" value="ATE_C"/>
    <property type="match status" value="1"/>
</dbReference>
<dbReference type="InterPro" id="IPR016181">
    <property type="entry name" value="Acyl_CoA_acyltransferase"/>
</dbReference>
<comment type="function">
    <text evidence="4">Functions in the N-end rule pathway of protein degradation where it conjugates Leu from its aminoacyl-tRNA to the N-termini of proteins containing an N-terminal aspartate or glutamate.</text>
</comment>
<dbReference type="EC" id="2.3.2.29" evidence="4"/>
<protein>
    <recommendedName>
        <fullName evidence="4">Aspartate/glutamate leucyltransferase</fullName>
        <ecNumber evidence="4">2.3.2.29</ecNumber>
    </recommendedName>
</protein>
<feature type="domain" description="N-end aminoacyl transferase N-terminal" evidence="5">
    <location>
        <begin position="9"/>
        <end position="80"/>
    </location>
</feature>
<evidence type="ECO:0000259" key="5">
    <source>
        <dbReference type="Pfam" id="PF04376"/>
    </source>
</evidence>
<dbReference type="InterPro" id="IPR007471">
    <property type="entry name" value="N-end_Aminoacyl_Trfase_N"/>
</dbReference>
<organism evidence="7 8">
    <name type="scientific">Alteromonas sediminis</name>
    <dbReference type="NCBI Taxonomy" id="2259342"/>
    <lineage>
        <taxon>Bacteria</taxon>
        <taxon>Pseudomonadati</taxon>
        <taxon>Pseudomonadota</taxon>
        <taxon>Gammaproteobacteria</taxon>
        <taxon>Alteromonadales</taxon>
        <taxon>Alteromonadaceae</taxon>
        <taxon>Alteromonas/Salinimonas group</taxon>
        <taxon>Alteromonas</taxon>
    </lineage>
</organism>
<dbReference type="PANTHER" id="PTHR21367:SF1">
    <property type="entry name" value="ARGINYL-TRNA--PROTEIN TRANSFERASE 1"/>
    <property type="match status" value="1"/>
</dbReference>
<dbReference type="NCBIfam" id="NF002341">
    <property type="entry name" value="PRK01305.1-1"/>
    <property type="match status" value="1"/>
</dbReference>
<dbReference type="SUPFAM" id="SSF55729">
    <property type="entry name" value="Acyl-CoA N-acyltransferases (Nat)"/>
    <property type="match status" value="1"/>
</dbReference>